<sequence length="60" mass="6444">MSDWKYDVDDVGEDADDASPDVFAESEPLEPGSPSAENVLFVLLGVLTVVFMFLHVTGVA</sequence>
<evidence type="ECO:0000313" key="6">
    <source>
        <dbReference type="Proteomes" id="UP000184203"/>
    </source>
</evidence>
<keyword evidence="2" id="KW-0472">Membrane</keyword>
<dbReference type="AlphaFoldDB" id="E7QTI1"/>
<evidence type="ECO:0000256" key="2">
    <source>
        <dbReference type="SAM" id="Phobius"/>
    </source>
</evidence>
<dbReference type="STRING" id="797209.GCA_000376445_02687"/>
<feature type="transmembrane region" description="Helical" evidence="2">
    <location>
        <begin position="39"/>
        <end position="59"/>
    </location>
</feature>
<dbReference type="EMBL" id="AEMG01000009">
    <property type="protein sequence ID" value="EFW91910.1"/>
    <property type="molecule type" value="Genomic_DNA"/>
</dbReference>
<gene>
    <name evidence="5" type="ORF">SAMN05444342_2311</name>
    <name evidence="4" type="ORF">ZOD2009_10545</name>
</gene>
<dbReference type="GeneID" id="300002059"/>
<feature type="region of interest" description="Disordered" evidence="1">
    <location>
        <begin position="1"/>
        <end position="32"/>
    </location>
</feature>
<reference evidence="5" key="3">
    <citation type="submission" date="2016-11" db="EMBL/GenBank/DDBJ databases">
        <authorList>
            <person name="Jaros S."/>
            <person name="Januszkiewicz K."/>
            <person name="Wedrychowicz H."/>
        </authorList>
    </citation>
    <scope>NUCLEOTIDE SEQUENCE [LARGE SCALE GENOMIC DNA]</scope>
    <source>
        <strain evidence="5">DX253</strain>
    </source>
</reference>
<name>E7QTI1_HALPU</name>
<reference evidence="6" key="2">
    <citation type="submission" date="2016-11" db="EMBL/GenBank/DDBJ databases">
        <authorList>
            <person name="Varghese N."/>
            <person name="Submissions S."/>
        </authorList>
    </citation>
    <scope>NUCLEOTIDE SEQUENCE [LARGE SCALE GENOMIC DNA]</scope>
    <source>
        <strain evidence="6">DX253</strain>
    </source>
</reference>
<keyword evidence="2" id="KW-0812">Transmembrane</keyword>
<dbReference type="PATRIC" id="fig|797209.4.peg.2071"/>
<accession>E7QTI1</accession>
<dbReference type="InterPro" id="IPR055736">
    <property type="entry name" value="DUF7312"/>
</dbReference>
<dbReference type="EMBL" id="FRAN01000003">
    <property type="protein sequence ID" value="SHK82799.1"/>
    <property type="molecule type" value="Genomic_DNA"/>
</dbReference>
<dbReference type="Proteomes" id="UP000184203">
    <property type="component" value="Unassembled WGS sequence"/>
</dbReference>
<evidence type="ECO:0000313" key="4">
    <source>
        <dbReference type="EMBL" id="EFW91910.1"/>
    </source>
</evidence>
<feature type="compositionally biased region" description="Acidic residues" evidence="1">
    <location>
        <begin position="9"/>
        <end position="19"/>
    </location>
</feature>
<evidence type="ECO:0000256" key="1">
    <source>
        <dbReference type="SAM" id="MobiDB-lite"/>
    </source>
</evidence>
<protein>
    <recommendedName>
        <fullName evidence="3">DUF7312 domain-containing protein</fullName>
    </recommendedName>
</protein>
<reference evidence="4" key="1">
    <citation type="journal article" date="2014" name="ISME J.">
        <title>Trehalose/2-sulfotrehalose biosynthesis and glycine-betaine uptake are widely spread mechanisms for osmoadaptation in the Halobacteriales.</title>
        <authorList>
            <person name="Youssef N.H."/>
            <person name="Savage-Ashlock K.N."/>
            <person name="McCully A.L."/>
            <person name="Luedtke B."/>
            <person name="Shaw E.I."/>
            <person name="Hoff W.D."/>
            <person name="Elshahed M.S."/>
        </authorList>
    </citation>
    <scope>NUCLEOTIDE SEQUENCE [LARGE SCALE GENOMIC DNA]</scope>
    <source>
        <strain evidence="4">DX253</strain>
    </source>
</reference>
<feature type="domain" description="DUF7312" evidence="3">
    <location>
        <begin position="2"/>
        <end position="55"/>
    </location>
</feature>
<evidence type="ECO:0000259" key="3">
    <source>
        <dbReference type="Pfam" id="PF23994"/>
    </source>
</evidence>
<evidence type="ECO:0000313" key="5">
    <source>
        <dbReference type="EMBL" id="SHK82799.1"/>
    </source>
</evidence>
<keyword evidence="6" id="KW-1185">Reference proteome</keyword>
<proteinExistence type="predicted"/>
<dbReference type="RefSeq" id="WP_007979533.1">
    <property type="nucleotide sequence ID" value="NZ_AEMG01000009.1"/>
</dbReference>
<dbReference type="Proteomes" id="UP000003751">
    <property type="component" value="Unassembled WGS sequence"/>
</dbReference>
<dbReference type="Pfam" id="PF23994">
    <property type="entry name" value="DUF7312"/>
    <property type="match status" value="1"/>
</dbReference>
<keyword evidence="2" id="KW-1133">Transmembrane helix</keyword>
<organism evidence="4">
    <name type="scientific">Haladaptatus paucihalophilus DX253</name>
    <dbReference type="NCBI Taxonomy" id="797209"/>
    <lineage>
        <taxon>Archaea</taxon>
        <taxon>Methanobacteriati</taxon>
        <taxon>Methanobacteriota</taxon>
        <taxon>Stenosarchaea group</taxon>
        <taxon>Halobacteria</taxon>
        <taxon>Halobacteriales</taxon>
        <taxon>Haladaptataceae</taxon>
        <taxon>Haladaptatus</taxon>
    </lineage>
</organism>